<evidence type="ECO:0000313" key="3">
    <source>
        <dbReference type="Proteomes" id="UP000286576"/>
    </source>
</evidence>
<dbReference type="RefSeq" id="WP_119584083.1">
    <property type="nucleotide sequence ID" value="NZ_CAWODQ010000001.1"/>
</dbReference>
<dbReference type="Proteomes" id="UP000286576">
    <property type="component" value="Unassembled WGS sequence"/>
</dbReference>
<dbReference type="OrthoDB" id="7325958at2"/>
<dbReference type="AlphaFoldDB" id="A0A418NW11"/>
<sequence length="428" mass="45912">MLRAFRPTRNTSIRGTVAGFALAVAIAGGVSMGSAAVTSDAAFAQEEQRNSQGFGEAYQPVANMVQPETANFEGAKAAIPTVIAAIENQKDRQVAGNLILNIGTNLSDPALQRQGLEMMLESGLTPAEQVGQFNYYVGSFAYNAQDYAAARAAMNAALAGGYVDNDSDDRNDPAYIILQSYLAEGNVAAGLEHLNEVATARKAAGQAIPEQWLLVGLQKSYDEELSDQALNVSEMLLAEYPTATNWKNSLQVVNALNEFDPEARVDLYRLMRVTDALSQRQEFIRYIEDLDPRVMSNEVQDVLAAGTAAGVFSSDDPYYVEVKGIADTRAPQDRNGIDRIVRDGETGDSLDAMSAGDVLYSLGDFSRAEGMYRMALEKGADAATANTRIGIAQAEQGNYAAALETFGTVDGARAPIARMWAAYAASMM</sequence>
<gene>
    <name evidence="2" type="ORF">D2V07_00575</name>
</gene>
<dbReference type="InterPro" id="IPR011990">
    <property type="entry name" value="TPR-like_helical_dom_sf"/>
</dbReference>
<proteinExistence type="predicted"/>
<dbReference type="Gene3D" id="1.25.40.10">
    <property type="entry name" value="Tetratricopeptide repeat domain"/>
    <property type="match status" value="1"/>
</dbReference>
<dbReference type="SUPFAM" id="SSF48452">
    <property type="entry name" value="TPR-like"/>
    <property type="match status" value="1"/>
</dbReference>
<reference evidence="2 3" key="1">
    <citation type="submission" date="2018-08" db="EMBL/GenBank/DDBJ databases">
        <title>Erythrobacter zhengii sp.nov., a bacterium isolated from deep-sea sediment.</title>
        <authorList>
            <person name="Fang C."/>
            <person name="Wu Y.-H."/>
            <person name="Sun C."/>
            <person name="Wang H."/>
            <person name="Cheng H."/>
            <person name="Meng F.-X."/>
            <person name="Wang C.-S."/>
            <person name="Xu X.-W."/>
        </authorList>
    </citation>
    <scope>NUCLEOTIDE SEQUENCE [LARGE SCALE GENOMIC DNA]</scope>
    <source>
        <strain evidence="2 3">V18</strain>
    </source>
</reference>
<feature type="signal peptide" evidence="1">
    <location>
        <begin position="1"/>
        <end position="35"/>
    </location>
</feature>
<evidence type="ECO:0000313" key="2">
    <source>
        <dbReference type="EMBL" id="RIV88806.1"/>
    </source>
</evidence>
<evidence type="ECO:0000256" key="1">
    <source>
        <dbReference type="SAM" id="SignalP"/>
    </source>
</evidence>
<accession>A0A418NW11</accession>
<keyword evidence="3" id="KW-1185">Reference proteome</keyword>
<dbReference type="EMBL" id="QXFL01000001">
    <property type="protein sequence ID" value="RIV88806.1"/>
    <property type="molecule type" value="Genomic_DNA"/>
</dbReference>
<protein>
    <submittedName>
        <fullName evidence="2">Uncharacterized protein</fullName>
    </submittedName>
</protein>
<organism evidence="2 3">
    <name type="scientific">Aurantiacibacter zhengii</name>
    <dbReference type="NCBI Taxonomy" id="2307003"/>
    <lineage>
        <taxon>Bacteria</taxon>
        <taxon>Pseudomonadati</taxon>
        <taxon>Pseudomonadota</taxon>
        <taxon>Alphaproteobacteria</taxon>
        <taxon>Sphingomonadales</taxon>
        <taxon>Erythrobacteraceae</taxon>
        <taxon>Aurantiacibacter</taxon>
    </lineage>
</organism>
<feature type="chain" id="PRO_5019356398" evidence="1">
    <location>
        <begin position="36"/>
        <end position="428"/>
    </location>
</feature>
<comment type="caution">
    <text evidence="2">The sequence shown here is derived from an EMBL/GenBank/DDBJ whole genome shotgun (WGS) entry which is preliminary data.</text>
</comment>
<keyword evidence="1" id="KW-0732">Signal</keyword>
<name>A0A418NW11_9SPHN</name>